<comment type="caution">
    <text evidence="6">The sequence shown here is derived from an EMBL/GenBank/DDBJ whole genome shotgun (WGS) entry which is preliminary data.</text>
</comment>
<dbReference type="EMBL" id="BAABGL010000002">
    <property type="protein sequence ID" value="GAA4382844.1"/>
    <property type="molecule type" value="Genomic_DNA"/>
</dbReference>
<dbReference type="InterPro" id="IPR002657">
    <property type="entry name" value="BilAc:Na_symport/Acr3"/>
</dbReference>
<comment type="subcellular location">
    <subcellularLocation>
        <location evidence="1">Membrane</location>
        <topology evidence="1">Multi-pass membrane protein</topology>
    </subcellularLocation>
</comment>
<dbReference type="Pfam" id="PF01758">
    <property type="entry name" value="SBF"/>
    <property type="match status" value="1"/>
</dbReference>
<keyword evidence="3 5" id="KW-1133">Transmembrane helix</keyword>
<accession>A0ABP8J0W7</accession>
<name>A0ABP8J0W7_9MICO</name>
<feature type="transmembrane region" description="Helical" evidence="5">
    <location>
        <begin position="88"/>
        <end position="110"/>
    </location>
</feature>
<evidence type="ECO:0000313" key="6">
    <source>
        <dbReference type="EMBL" id="GAA4382844.1"/>
    </source>
</evidence>
<dbReference type="Proteomes" id="UP001500642">
    <property type="component" value="Unassembled WGS sequence"/>
</dbReference>
<evidence type="ECO:0000256" key="4">
    <source>
        <dbReference type="ARBA" id="ARBA00023136"/>
    </source>
</evidence>
<keyword evidence="7" id="KW-1185">Reference proteome</keyword>
<organism evidence="6 7">
    <name type="scientific">Brevibacterium pityocampae</name>
    <dbReference type="NCBI Taxonomy" id="506594"/>
    <lineage>
        <taxon>Bacteria</taxon>
        <taxon>Bacillati</taxon>
        <taxon>Actinomycetota</taxon>
        <taxon>Actinomycetes</taxon>
        <taxon>Micrococcales</taxon>
        <taxon>Brevibacteriaceae</taxon>
        <taxon>Brevibacterium</taxon>
    </lineage>
</organism>
<dbReference type="InterPro" id="IPR038770">
    <property type="entry name" value="Na+/solute_symporter_sf"/>
</dbReference>
<feature type="transmembrane region" description="Helical" evidence="5">
    <location>
        <begin position="241"/>
        <end position="263"/>
    </location>
</feature>
<feature type="transmembrane region" description="Helical" evidence="5">
    <location>
        <begin position="181"/>
        <end position="202"/>
    </location>
</feature>
<proteinExistence type="predicted"/>
<feature type="transmembrane region" description="Helical" evidence="5">
    <location>
        <begin position="151"/>
        <end position="169"/>
    </location>
</feature>
<reference evidence="7" key="1">
    <citation type="journal article" date="2019" name="Int. J. Syst. Evol. Microbiol.">
        <title>The Global Catalogue of Microorganisms (GCM) 10K type strain sequencing project: providing services to taxonomists for standard genome sequencing and annotation.</title>
        <authorList>
            <consortium name="The Broad Institute Genomics Platform"/>
            <consortium name="The Broad Institute Genome Sequencing Center for Infectious Disease"/>
            <person name="Wu L."/>
            <person name="Ma J."/>
        </authorList>
    </citation>
    <scope>NUCLEOTIDE SEQUENCE [LARGE SCALE GENOMIC DNA]</scope>
    <source>
        <strain evidence="7">JCM 17808</strain>
    </source>
</reference>
<evidence type="ECO:0000256" key="1">
    <source>
        <dbReference type="ARBA" id="ARBA00004141"/>
    </source>
</evidence>
<dbReference type="RefSeq" id="WP_345029128.1">
    <property type="nucleotide sequence ID" value="NZ_BAABGL010000002.1"/>
</dbReference>
<sequence>MPDAALRDDTARPGDPRAAAKEARSGYIAVTVFPLLIIAGGVVGYLAADTVSQAAPAVNTLLGVVMFTMGLTLRPVDFALVAKRPLPVLLGVIAQFVIMPLVALLVVVLLQLPPEIAAGVILVGCAPGGTASNVVAYLARGDVALSVTMTSVSTLLAPLLTPLLTLWLAGQYMPVAAGDMALTIVKIVLVPVVLGVVVRLLLPKVVVRLLPVLPWLSVLTIAVIVAIVVSGSADRIIEAGLLVLAAVILHNVVGMALGYGAAALFRLPLPSRRTVAIEVGMQNSGLAAGLAAQYMNPLAALPGAVFSVWHNVSGALFALICQNLDRRRARTAESPAPAPAPEAR</sequence>
<dbReference type="InterPro" id="IPR004710">
    <property type="entry name" value="Bilac:Na_transpt"/>
</dbReference>
<feature type="transmembrane region" description="Helical" evidence="5">
    <location>
        <begin position="54"/>
        <end position="76"/>
    </location>
</feature>
<feature type="transmembrane region" description="Helical" evidence="5">
    <location>
        <begin position="209"/>
        <end position="229"/>
    </location>
</feature>
<dbReference type="PANTHER" id="PTHR10361:SF28">
    <property type="entry name" value="P3 PROTEIN-RELATED"/>
    <property type="match status" value="1"/>
</dbReference>
<feature type="transmembrane region" description="Helical" evidence="5">
    <location>
        <begin position="300"/>
        <end position="321"/>
    </location>
</feature>
<feature type="transmembrane region" description="Helical" evidence="5">
    <location>
        <begin position="27"/>
        <end position="48"/>
    </location>
</feature>
<evidence type="ECO:0000256" key="3">
    <source>
        <dbReference type="ARBA" id="ARBA00022989"/>
    </source>
</evidence>
<dbReference type="PANTHER" id="PTHR10361">
    <property type="entry name" value="SODIUM-BILE ACID COTRANSPORTER"/>
    <property type="match status" value="1"/>
</dbReference>
<feature type="transmembrane region" description="Helical" evidence="5">
    <location>
        <begin position="116"/>
        <end position="139"/>
    </location>
</feature>
<keyword evidence="4 5" id="KW-0472">Membrane</keyword>
<evidence type="ECO:0000313" key="7">
    <source>
        <dbReference type="Proteomes" id="UP001500642"/>
    </source>
</evidence>
<evidence type="ECO:0000256" key="2">
    <source>
        <dbReference type="ARBA" id="ARBA00022692"/>
    </source>
</evidence>
<keyword evidence="2 5" id="KW-0812">Transmembrane</keyword>
<protein>
    <submittedName>
        <fullName evidence="6">Bile acid:sodium symporter family protein</fullName>
    </submittedName>
</protein>
<gene>
    <name evidence="6" type="ORF">GCM10023167_01810</name>
</gene>
<evidence type="ECO:0000256" key="5">
    <source>
        <dbReference type="SAM" id="Phobius"/>
    </source>
</evidence>
<dbReference type="Gene3D" id="1.20.1530.20">
    <property type="match status" value="1"/>
</dbReference>